<dbReference type="PANTHER" id="PTHR16515:SF35">
    <property type="entry name" value="FEZ FAMILY ZINC FINGER PROTEIN 2"/>
    <property type="match status" value="1"/>
</dbReference>
<evidence type="ECO:0000256" key="3">
    <source>
        <dbReference type="ARBA" id="ARBA00022771"/>
    </source>
</evidence>
<keyword evidence="3 5" id="KW-0863">Zinc-finger</keyword>
<dbReference type="SMART" id="SM00868">
    <property type="entry name" value="zf-AD"/>
    <property type="match status" value="1"/>
</dbReference>
<dbReference type="PANTHER" id="PTHR16515">
    <property type="entry name" value="PR DOMAIN ZINC FINGER PROTEIN"/>
    <property type="match status" value="1"/>
</dbReference>
<feature type="domain" description="C2H2-type" evidence="8">
    <location>
        <begin position="365"/>
        <end position="392"/>
    </location>
</feature>
<keyword evidence="10" id="KW-1185">Reference proteome</keyword>
<feature type="compositionally biased region" description="Polar residues" evidence="7">
    <location>
        <begin position="211"/>
        <end position="251"/>
    </location>
</feature>
<feature type="domain" description="C2H2-type" evidence="8">
    <location>
        <begin position="308"/>
        <end position="335"/>
    </location>
</feature>
<dbReference type="AlphaFoldDB" id="A0A6P4HSH1"/>
<feature type="region of interest" description="Disordered" evidence="7">
    <location>
        <begin position="85"/>
        <end position="135"/>
    </location>
</feature>
<feature type="domain" description="C2H2-type" evidence="8">
    <location>
        <begin position="421"/>
        <end position="450"/>
    </location>
</feature>
<dbReference type="InterPro" id="IPR050331">
    <property type="entry name" value="Zinc_finger"/>
</dbReference>
<dbReference type="PROSITE" id="PS00028">
    <property type="entry name" value="ZINC_FINGER_C2H2_1"/>
    <property type="match status" value="5"/>
</dbReference>
<reference evidence="11" key="1">
    <citation type="submission" date="2025-08" db="UniProtKB">
        <authorList>
            <consortium name="RefSeq"/>
        </authorList>
    </citation>
    <scope>IDENTIFICATION</scope>
    <source>
        <strain evidence="11">14028-0561.14</strain>
        <tissue evidence="11">Whole fly</tissue>
    </source>
</reference>
<evidence type="ECO:0000256" key="7">
    <source>
        <dbReference type="SAM" id="MobiDB-lite"/>
    </source>
</evidence>
<evidence type="ECO:0000259" key="8">
    <source>
        <dbReference type="PROSITE" id="PS50157"/>
    </source>
</evidence>
<feature type="compositionally biased region" description="Acidic residues" evidence="7">
    <location>
        <begin position="87"/>
        <end position="127"/>
    </location>
</feature>
<dbReference type="Pfam" id="PF00096">
    <property type="entry name" value="zf-C2H2"/>
    <property type="match status" value="3"/>
</dbReference>
<dbReference type="FunFam" id="3.30.160.60:FF:000624">
    <property type="entry name" value="zinc finger protein 697"/>
    <property type="match status" value="1"/>
</dbReference>
<dbReference type="SUPFAM" id="SSF57716">
    <property type="entry name" value="Glucocorticoid receptor-like (DNA-binding domain)"/>
    <property type="match status" value="1"/>
</dbReference>
<dbReference type="OMA" id="ICACCTL"/>
<feature type="region of interest" description="Disordered" evidence="7">
    <location>
        <begin position="211"/>
        <end position="282"/>
    </location>
</feature>
<gene>
    <name evidence="11" type="primary">LOC108072033</name>
</gene>
<dbReference type="SMART" id="SM00355">
    <property type="entry name" value="ZnF_C2H2"/>
    <property type="match status" value="5"/>
</dbReference>
<dbReference type="FunFam" id="3.30.160.60:FF:000110">
    <property type="entry name" value="Zinc finger protein-like"/>
    <property type="match status" value="1"/>
</dbReference>
<feature type="domain" description="ZAD" evidence="9">
    <location>
        <begin position="3"/>
        <end position="78"/>
    </location>
</feature>
<feature type="domain" description="C2H2-type" evidence="8">
    <location>
        <begin position="393"/>
        <end position="420"/>
    </location>
</feature>
<dbReference type="Pfam" id="PF07776">
    <property type="entry name" value="zf-AD"/>
    <property type="match status" value="1"/>
</dbReference>
<dbReference type="InterPro" id="IPR013087">
    <property type="entry name" value="Znf_C2H2_type"/>
</dbReference>
<dbReference type="PROSITE" id="PS50157">
    <property type="entry name" value="ZINC_FINGER_C2H2_2"/>
    <property type="match status" value="5"/>
</dbReference>
<organism evidence="10 11">
    <name type="scientific">Drosophila kikkawai</name>
    <name type="common">Fruit fly</name>
    <dbReference type="NCBI Taxonomy" id="30033"/>
    <lineage>
        <taxon>Eukaryota</taxon>
        <taxon>Metazoa</taxon>
        <taxon>Ecdysozoa</taxon>
        <taxon>Arthropoda</taxon>
        <taxon>Hexapoda</taxon>
        <taxon>Insecta</taxon>
        <taxon>Pterygota</taxon>
        <taxon>Neoptera</taxon>
        <taxon>Endopterygota</taxon>
        <taxon>Diptera</taxon>
        <taxon>Brachycera</taxon>
        <taxon>Muscomorpha</taxon>
        <taxon>Ephydroidea</taxon>
        <taxon>Drosophilidae</taxon>
        <taxon>Drosophila</taxon>
        <taxon>Sophophora</taxon>
    </lineage>
</organism>
<name>A0A6P4HSH1_DROKI</name>
<dbReference type="GO" id="GO:0003677">
    <property type="term" value="F:DNA binding"/>
    <property type="evidence" value="ECO:0007669"/>
    <property type="project" value="UniProtKB-ARBA"/>
</dbReference>
<feature type="binding site" evidence="6">
    <location>
        <position position="54"/>
    </location>
    <ligand>
        <name>Zn(2+)</name>
        <dbReference type="ChEBI" id="CHEBI:29105"/>
    </ligand>
</feature>
<dbReference type="PROSITE" id="PS51915">
    <property type="entry name" value="ZAD"/>
    <property type="match status" value="1"/>
</dbReference>
<evidence type="ECO:0000256" key="1">
    <source>
        <dbReference type="ARBA" id="ARBA00022723"/>
    </source>
</evidence>
<evidence type="ECO:0000313" key="11">
    <source>
        <dbReference type="RefSeq" id="XP_017018505.1"/>
    </source>
</evidence>
<protein>
    <submittedName>
        <fullName evidence="11">Transcription factor Ouib</fullName>
    </submittedName>
</protein>
<keyword evidence="1 6" id="KW-0479">Metal-binding</keyword>
<evidence type="ECO:0000259" key="9">
    <source>
        <dbReference type="PROSITE" id="PS51915"/>
    </source>
</evidence>
<dbReference type="Gene3D" id="3.30.160.60">
    <property type="entry name" value="Classic Zinc Finger"/>
    <property type="match status" value="5"/>
</dbReference>
<dbReference type="SUPFAM" id="SSF57667">
    <property type="entry name" value="beta-beta-alpha zinc fingers"/>
    <property type="match status" value="3"/>
</dbReference>
<evidence type="ECO:0000313" key="10">
    <source>
        <dbReference type="Proteomes" id="UP001652661"/>
    </source>
</evidence>
<evidence type="ECO:0000256" key="2">
    <source>
        <dbReference type="ARBA" id="ARBA00022737"/>
    </source>
</evidence>
<evidence type="ECO:0000256" key="5">
    <source>
        <dbReference type="PROSITE-ProRule" id="PRU00042"/>
    </source>
</evidence>
<dbReference type="InterPro" id="IPR012934">
    <property type="entry name" value="Znf_AD"/>
</dbReference>
<dbReference type="FunFam" id="3.30.160.60:FF:002764">
    <property type="entry name" value="GG18288"/>
    <property type="match status" value="1"/>
</dbReference>
<dbReference type="OrthoDB" id="8117402at2759"/>
<dbReference type="Proteomes" id="UP001652661">
    <property type="component" value="Chromosome 3R"/>
</dbReference>
<feature type="domain" description="C2H2-type" evidence="8">
    <location>
        <begin position="336"/>
        <end position="364"/>
    </location>
</feature>
<evidence type="ECO:0000256" key="6">
    <source>
        <dbReference type="PROSITE-ProRule" id="PRU01263"/>
    </source>
</evidence>
<dbReference type="GO" id="GO:0008270">
    <property type="term" value="F:zinc ion binding"/>
    <property type="evidence" value="ECO:0007669"/>
    <property type="project" value="UniProtKB-UniRule"/>
</dbReference>
<sequence>MPFQCRTCAGVIYHTRPKNLFSIDNATMLLNLRQVTGAVINNDPGLPSCICGCCLHDLKLAIVFRERCLQTQKDLLQRGKSVKGEVFEQEQQDDQEEEEDEVEEMVEDEQEEEAEEEECEAQQEEANTDGLASSDVLDDSFEADDFYDEIDACLGVEEEPVKTVEKADTLNTNVTEEFETIYETSTDHEEFFSRLSGGEIEEDCYTDCSFSNSSRHLQPNRKQNSSTNKAEVAENSLTDSSCPASPVQSKSVKQRVRLRGSTSKPTDVDFEPPTTPPKTRKKKPYVTWKNMTEEQIVARKRQQRMRDCVCEQCGRHFKDQSNFKLHMLRHTGIRNFACEDCGRRFYTEHLLSLHQRIVHNGERPYACRFCPKTFHNSTTRVIHERIHTNARPYSCTHCDKSFSSASGRKRHELIHTGVRAYSCSICEQSFQRNTHLKAHLRSKLHAFRAESNNMKEEM</sequence>
<dbReference type="InterPro" id="IPR036236">
    <property type="entry name" value="Znf_C2H2_sf"/>
</dbReference>
<proteinExistence type="predicted"/>
<keyword evidence="2" id="KW-0677">Repeat</keyword>
<keyword evidence="4 6" id="KW-0862">Zinc</keyword>
<dbReference type="GO" id="GO:0005634">
    <property type="term" value="C:nucleus"/>
    <property type="evidence" value="ECO:0007669"/>
    <property type="project" value="InterPro"/>
</dbReference>
<dbReference type="RefSeq" id="XP_017018505.1">
    <property type="nucleotide sequence ID" value="XM_017163016.2"/>
</dbReference>
<feature type="binding site" evidence="6">
    <location>
        <position position="5"/>
    </location>
    <ligand>
        <name>Zn(2+)</name>
        <dbReference type="ChEBI" id="CHEBI:29105"/>
    </ligand>
</feature>
<dbReference type="GO" id="GO:0010468">
    <property type="term" value="P:regulation of gene expression"/>
    <property type="evidence" value="ECO:0007669"/>
    <property type="project" value="TreeGrafter"/>
</dbReference>
<feature type="binding site" evidence="6">
    <location>
        <position position="8"/>
    </location>
    <ligand>
        <name>Zn(2+)</name>
        <dbReference type="ChEBI" id="CHEBI:29105"/>
    </ligand>
</feature>
<dbReference type="Pfam" id="PF12874">
    <property type="entry name" value="zf-met"/>
    <property type="match status" value="1"/>
</dbReference>
<evidence type="ECO:0000256" key="4">
    <source>
        <dbReference type="ARBA" id="ARBA00022833"/>
    </source>
</evidence>
<dbReference type="GeneID" id="108072033"/>
<feature type="binding site" evidence="6">
    <location>
        <position position="51"/>
    </location>
    <ligand>
        <name>Zn(2+)</name>
        <dbReference type="ChEBI" id="CHEBI:29105"/>
    </ligand>
</feature>
<accession>A0A6P4HSH1</accession>